<reference evidence="3" key="2">
    <citation type="submission" date="2023-06" db="EMBL/GenBank/DDBJ databases">
        <authorList>
            <person name="Ma L."/>
            <person name="Liu K.-W."/>
            <person name="Li Z."/>
            <person name="Hsiao Y.-Y."/>
            <person name="Qi Y."/>
            <person name="Fu T."/>
            <person name="Tang G."/>
            <person name="Zhang D."/>
            <person name="Sun W.-H."/>
            <person name="Liu D.-K."/>
            <person name="Li Y."/>
            <person name="Chen G.-Z."/>
            <person name="Liu X.-D."/>
            <person name="Liao X.-Y."/>
            <person name="Jiang Y.-T."/>
            <person name="Yu X."/>
            <person name="Hao Y."/>
            <person name="Huang J."/>
            <person name="Zhao X.-W."/>
            <person name="Ke S."/>
            <person name="Chen Y.-Y."/>
            <person name="Wu W.-L."/>
            <person name="Hsu J.-L."/>
            <person name="Lin Y.-F."/>
            <person name="Huang M.-D."/>
            <person name="Li C.-Y."/>
            <person name="Huang L."/>
            <person name="Wang Z.-W."/>
            <person name="Zhao X."/>
            <person name="Zhong W.-Y."/>
            <person name="Peng D.-H."/>
            <person name="Ahmad S."/>
            <person name="Lan S."/>
            <person name="Zhang J.-S."/>
            <person name="Tsai W.-C."/>
            <person name="Van De Peer Y."/>
            <person name="Liu Z.-J."/>
        </authorList>
    </citation>
    <scope>NUCLEOTIDE SEQUENCE</scope>
    <source>
        <strain evidence="3">CP</strain>
        <tissue evidence="3">Leaves</tissue>
    </source>
</reference>
<keyword evidence="4" id="KW-1185">Reference proteome</keyword>
<feature type="region of interest" description="Disordered" evidence="2">
    <location>
        <begin position="134"/>
        <end position="169"/>
    </location>
</feature>
<sequence length="375" mass="42027">MADSPASYIHLVQHLIERCLLFNMTEEECVAALSKHANIKPVITITVWKELEKENKEFFEAYDRQREDLIFEMETQQVLLNLVSDAEHESSSGSLSSSLNNHPPKPPKPSALLSAVATAAAAVALLVAGLQRPPLASSAPPPSPSPPLNEFLSEEEERRLEDHLASHPDDAESLRALTELKIRRKKIPDAISAVDRLIQIEPDEKELPLLKAHLQTQCGDVEAARAGFEEILAMDPFCVEAYHGLVTAAARLGDPSAVEEELEALTRQIEAAMEGCEREKRREDLRDFGLLLAQVAVVMKDYERAIEIYKELVKGNPRDFRPYLCQGIVYTLMKKKSEAEKQFEKYRRLVPKGHPYARYFNGGMAAMKAFSEILV</sequence>
<evidence type="ECO:0000313" key="3">
    <source>
        <dbReference type="EMBL" id="KAK1312421.1"/>
    </source>
</evidence>
<evidence type="ECO:0000256" key="1">
    <source>
        <dbReference type="PROSITE-ProRule" id="PRU00339"/>
    </source>
</evidence>
<accession>A0AAV9EH25</accession>
<dbReference type="Proteomes" id="UP001180020">
    <property type="component" value="Unassembled WGS sequence"/>
</dbReference>
<evidence type="ECO:0000313" key="4">
    <source>
        <dbReference type="Proteomes" id="UP001180020"/>
    </source>
</evidence>
<feature type="compositionally biased region" description="Basic and acidic residues" evidence="2">
    <location>
        <begin position="156"/>
        <end position="169"/>
    </location>
</feature>
<organism evidence="3 4">
    <name type="scientific">Acorus calamus</name>
    <name type="common">Sweet flag</name>
    <dbReference type="NCBI Taxonomy" id="4465"/>
    <lineage>
        <taxon>Eukaryota</taxon>
        <taxon>Viridiplantae</taxon>
        <taxon>Streptophyta</taxon>
        <taxon>Embryophyta</taxon>
        <taxon>Tracheophyta</taxon>
        <taxon>Spermatophyta</taxon>
        <taxon>Magnoliopsida</taxon>
        <taxon>Liliopsida</taxon>
        <taxon>Acoraceae</taxon>
        <taxon>Acorus</taxon>
    </lineage>
</organism>
<evidence type="ECO:0000256" key="2">
    <source>
        <dbReference type="SAM" id="MobiDB-lite"/>
    </source>
</evidence>
<comment type="caution">
    <text evidence="3">The sequence shown here is derived from an EMBL/GenBank/DDBJ whole genome shotgun (WGS) entry which is preliminary data.</text>
</comment>
<dbReference type="PANTHER" id="PTHR31871">
    <property type="entry name" value="OS02G0137100 PROTEIN"/>
    <property type="match status" value="1"/>
</dbReference>
<name>A0AAV9EH25_ACOCL</name>
<feature type="region of interest" description="Disordered" evidence="2">
    <location>
        <begin position="90"/>
        <end position="111"/>
    </location>
</feature>
<proteinExistence type="predicted"/>
<feature type="repeat" description="TPR" evidence="1">
    <location>
        <begin position="286"/>
        <end position="319"/>
    </location>
</feature>
<dbReference type="PANTHER" id="PTHR31871:SF61">
    <property type="entry name" value="OS06G0705300 PROTEIN"/>
    <property type="match status" value="1"/>
</dbReference>
<dbReference type="PROSITE" id="PS50005">
    <property type="entry name" value="TPR"/>
    <property type="match status" value="1"/>
</dbReference>
<dbReference type="InterPro" id="IPR011990">
    <property type="entry name" value="TPR-like_helical_dom_sf"/>
</dbReference>
<reference evidence="3" key="1">
    <citation type="journal article" date="2023" name="Nat. Commun.">
        <title>Diploid and tetraploid genomes of Acorus and the evolution of monocots.</title>
        <authorList>
            <person name="Ma L."/>
            <person name="Liu K.W."/>
            <person name="Li Z."/>
            <person name="Hsiao Y.Y."/>
            <person name="Qi Y."/>
            <person name="Fu T."/>
            <person name="Tang G.D."/>
            <person name="Zhang D."/>
            <person name="Sun W.H."/>
            <person name="Liu D.K."/>
            <person name="Li Y."/>
            <person name="Chen G.Z."/>
            <person name="Liu X.D."/>
            <person name="Liao X.Y."/>
            <person name="Jiang Y.T."/>
            <person name="Yu X."/>
            <person name="Hao Y."/>
            <person name="Huang J."/>
            <person name="Zhao X.W."/>
            <person name="Ke S."/>
            <person name="Chen Y.Y."/>
            <person name="Wu W.L."/>
            <person name="Hsu J.L."/>
            <person name="Lin Y.F."/>
            <person name="Huang M.D."/>
            <person name="Li C.Y."/>
            <person name="Huang L."/>
            <person name="Wang Z.W."/>
            <person name="Zhao X."/>
            <person name="Zhong W.Y."/>
            <person name="Peng D.H."/>
            <person name="Ahmad S."/>
            <person name="Lan S."/>
            <person name="Zhang J.S."/>
            <person name="Tsai W.C."/>
            <person name="Van de Peer Y."/>
            <person name="Liu Z.J."/>
        </authorList>
    </citation>
    <scope>NUCLEOTIDE SEQUENCE</scope>
    <source>
        <strain evidence="3">CP</strain>
    </source>
</reference>
<dbReference type="AlphaFoldDB" id="A0AAV9EH25"/>
<dbReference type="EMBL" id="JAUJYO010000007">
    <property type="protein sequence ID" value="KAK1312421.1"/>
    <property type="molecule type" value="Genomic_DNA"/>
</dbReference>
<dbReference type="Gene3D" id="1.25.40.10">
    <property type="entry name" value="Tetratricopeptide repeat domain"/>
    <property type="match status" value="1"/>
</dbReference>
<dbReference type="SUPFAM" id="SSF48452">
    <property type="entry name" value="TPR-like"/>
    <property type="match status" value="1"/>
</dbReference>
<dbReference type="InterPro" id="IPR019734">
    <property type="entry name" value="TPR_rpt"/>
</dbReference>
<dbReference type="Pfam" id="PF09713">
    <property type="entry name" value="A_thal_3526"/>
    <property type="match status" value="1"/>
</dbReference>
<gene>
    <name evidence="3" type="ORF">QJS10_CPA07g00286</name>
</gene>
<protein>
    <submittedName>
        <fullName evidence="3">Uncharacterized protein</fullName>
    </submittedName>
</protein>
<dbReference type="NCBIfam" id="TIGR01589">
    <property type="entry name" value="A_thal_3526"/>
    <property type="match status" value="1"/>
</dbReference>
<dbReference type="Pfam" id="PF14559">
    <property type="entry name" value="TPR_19"/>
    <property type="match status" value="1"/>
</dbReference>
<dbReference type="InterPro" id="IPR006476">
    <property type="entry name" value="CHP01589_pln"/>
</dbReference>
<feature type="compositionally biased region" description="Low complexity" evidence="2">
    <location>
        <begin position="91"/>
        <end position="102"/>
    </location>
</feature>
<keyword evidence="1" id="KW-0802">TPR repeat</keyword>